<evidence type="ECO:0000256" key="2">
    <source>
        <dbReference type="ARBA" id="ARBA00022630"/>
    </source>
</evidence>
<reference evidence="7 8" key="1">
    <citation type="submission" date="2019-07" db="EMBL/GenBank/DDBJ databases">
        <title>Whole genome shotgun sequence of Thiobacillus plumbophilus NBRC 107929.</title>
        <authorList>
            <person name="Hosoyama A."/>
            <person name="Uohara A."/>
            <person name="Ohji S."/>
            <person name="Ichikawa N."/>
        </authorList>
    </citation>
    <scope>NUCLEOTIDE SEQUENCE [LARGE SCALE GENOMIC DNA]</scope>
    <source>
        <strain evidence="7 8">NBRC 107929</strain>
    </source>
</reference>
<dbReference type="CDD" id="cd02932">
    <property type="entry name" value="OYE_YqiM_FMN"/>
    <property type="match status" value="1"/>
</dbReference>
<proteinExistence type="predicted"/>
<dbReference type="PANTHER" id="PTHR43303:SF4">
    <property type="entry name" value="NADPH DEHYDROGENASE C23G7.10C-RELATED"/>
    <property type="match status" value="1"/>
</dbReference>
<dbReference type="EMBL" id="BKAD01000011">
    <property type="protein sequence ID" value="GEP30076.1"/>
    <property type="molecule type" value="Genomic_DNA"/>
</dbReference>
<dbReference type="Gene3D" id="3.20.20.70">
    <property type="entry name" value="Aldolase class I"/>
    <property type="match status" value="1"/>
</dbReference>
<keyword evidence="3" id="KW-0288">FMN</keyword>
<keyword evidence="5" id="KW-0560">Oxidoreductase</keyword>
<dbReference type="Proteomes" id="UP000321337">
    <property type="component" value="Unassembled WGS sequence"/>
</dbReference>
<dbReference type="SUPFAM" id="SSF51395">
    <property type="entry name" value="FMN-linked oxidoreductases"/>
    <property type="match status" value="1"/>
</dbReference>
<dbReference type="InterPro" id="IPR044152">
    <property type="entry name" value="YqjM-like"/>
</dbReference>
<gene>
    <name evidence="7" type="ORF">TPL01_12140</name>
</gene>
<dbReference type="InterPro" id="IPR001155">
    <property type="entry name" value="OxRdtase_FMN_N"/>
</dbReference>
<accession>A0A512L6G3</accession>
<dbReference type="GO" id="GO:0050661">
    <property type="term" value="F:NADP binding"/>
    <property type="evidence" value="ECO:0007669"/>
    <property type="project" value="InterPro"/>
</dbReference>
<dbReference type="InterPro" id="IPR013785">
    <property type="entry name" value="Aldolase_TIM"/>
</dbReference>
<dbReference type="AlphaFoldDB" id="A0A512L6G3"/>
<evidence type="ECO:0000313" key="8">
    <source>
        <dbReference type="Proteomes" id="UP000321337"/>
    </source>
</evidence>
<keyword evidence="2" id="KW-0285">Flavoprotein</keyword>
<name>A0A512L6G3_9PROT</name>
<dbReference type="RefSeq" id="WP_147071819.1">
    <property type="nucleotide sequence ID" value="NZ_AP021884.1"/>
</dbReference>
<dbReference type="GO" id="GO:0010181">
    <property type="term" value="F:FMN binding"/>
    <property type="evidence" value="ECO:0007669"/>
    <property type="project" value="InterPro"/>
</dbReference>
<keyword evidence="4" id="KW-0521">NADP</keyword>
<sequence>MSQLFLPFSIGNLPLKNRIVIAPMCQYSAENGDATDWHLIHLGHLALSGAGLLMIEATAVEPEGRISPADLGLWSEANETALKKVLTAVRKYSPIPIAIQLAHAGRKASSHVPWEGGQLIPVEQGGWPTLAPSATPYGADEPPPVALDRAGLQRVLQAFVLAAQRAHRIGIDVIEIHAAHGYLLHQFLSPLSNARTDEYGGSLENRMRFPLAVFEAVRAAVPAEMPVGIRISGTDWVEGGWDVEQSVAFGHALRQRGCAFIHVSSGGLSPRQQIPLGPNYQLPLAEKIRSETGLPTIAVGLITEPEQAETIVAEGRADMVALARGILFDPRWPWHAAAKLGAQVEAPPQYWRSQPRGLTRLFGDVRIGQR</sequence>
<comment type="caution">
    <text evidence="7">The sequence shown here is derived from an EMBL/GenBank/DDBJ whole genome shotgun (WGS) entry which is preliminary data.</text>
</comment>
<dbReference type="PANTHER" id="PTHR43303">
    <property type="entry name" value="NADPH DEHYDROGENASE C23G7.10C-RELATED"/>
    <property type="match status" value="1"/>
</dbReference>
<evidence type="ECO:0000256" key="5">
    <source>
        <dbReference type="ARBA" id="ARBA00023002"/>
    </source>
</evidence>
<feature type="domain" description="NADH:flavin oxidoreductase/NADH oxidase N-terminal" evidence="6">
    <location>
        <begin position="3"/>
        <end position="339"/>
    </location>
</feature>
<dbReference type="Pfam" id="PF00724">
    <property type="entry name" value="Oxidored_FMN"/>
    <property type="match status" value="1"/>
</dbReference>
<evidence type="ECO:0000256" key="1">
    <source>
        <dbReference type="ARBA" id="ARBA00001917"/>
    </source>
</evidence>
<comment type="cofactor">
    <cofactor evidence="1">
        <name>FMN</name>
        <dbReference type="ChEBI" id="CHEBI:58210"/>
    </cofactor>
</comment>
<evidence type="ECO:0000256" key="3">
    <source>
        <dbReference type="ARBA" id="ARBA00022643"/>
    </source>
</evidence>
<evidence type="ECO:0000313" key="7">
    <source>
        <dbReference type="EMBL" id="GEP30076.1"/>
    </source>
</evidence>
<protein>
    <submittedName>
        <fullName evidence="7">NADH-dependent flavin oxidoreductase</fullName>
    </submittedName>
</protein>
<evidence type="ECO:0000256" key="4">
    <source>
        <dbReference type="ARBA" id="ARBA00022857"/>
    </source>
</evidence>
<organism evidence="7 8">
    <name type="scientific">Sulfuriferula plumbiphila</name>
    <dbReference type="NCBI Taxonomy" id="171865"/>
    <lineage>
        <taxon>Bacteria</taxon>
        <taxon>Pseudomonadati</taxon>
        <taxon>Pseudomonadota</taxon>
        <taxon>Betaproteobacteria</taxon>
        <taxon>Nitrosomonadales</taxon>
        <taxon>Sulfuricellaceae</taxon>
        <taxon>Sulfuriferula</taxon>
    </lineage>
</organism>
<dbReference type="OrthoDB" id="8985337at2"/>
<keyword evidence="8" id="KW-1185">Reference proteome</keyword>
<evidence type="ECO:0000259" key="6">
    <source>
        <dbReference type="Pfam" id="PF00724"/>
    </source>
</evidence>
<dbReference type="GO" id="GO:0003959">
    <property type="term" value="F:NADPH dehydrogenase activity"/>
    <property type="evidence" value="ECO:0007669"/>
    <property type="project" value="InterPro"/>
</dbReference>